<reference evidence="2 3" key="1">
    <citation type="submission" date="2023-12" db="EMBL/GenBank/DDBJ databases">
        <title>Description of Novel Strain Fulvimarina sp. 2208YS6-2-32 isolated from Uroteuthis (Photololigo) edulis.</title>
        <authorList>
            <person name="Park J.-S."/>
        </authorList>
    </citation>
    <scope>NUCLEOTIDE SEQUENCE [LARGE SCALE GENOMIC DNA]</scope>
    <source>
        <strain evidence="2 3">2208YS6-2-32</strain>
    </source>
</reference>
<dbReference type="SMART" id="SM00327">
    <property type="entry name" value="VWA"/>
    <property type="match status" value="1"/>
</dbReference>
<name>A0ABU5I3W4_9HYPH</name>
<organism evidence="2 3">
    <name type="scientific">Fulvimarina uroteuthidis</name>
    <dbReference type="NCBI Taxonomy" id="3098149"/>
    <lineage>
        <taxon>Bacteria</taxon>
        <taxon>Pseudomonadati</taxon>
        <taxon>Pseudomonadota</taxon>
        <taxon>Alphaproteobacteria</taxon>
        <taxon>Hyphomicrobiales</taxon>
        <taxon>Aurantimonadaceae</taxon>
        <taxon>Fulvimarina</taxon>
    </lineage>
</organism>
<accession>A0ABU5I3W4</accession>
<comment type="caution">
    <text evidence="2">The sequence shown here is derived from an EMBL/GenBank/DDBJ whole genome shotgun (WGS) entry which is preliminary data.</text>
</comment>
<sequence>MVAISDIVLMRPWWLLALAALLALTFLALRRARGLGAWENAIDPALLLAMERFGRVVPGKARRILPPVGVAAVLIVALSGPATRIANPETFRNLDGLVVAIDLSRSIVEGGSLDDAQFAVQSVLENSVGRPVALIVYAGEAYVASAFTTDAAALSPMIAVLGDDIVPNPGSRTDRALALAARMFAEADILSGDVVVVTDGDQLTPQAFNTARDLASAGIHVDAFFVEPSAANGDLPVPDEAELRRLTELGDGGFSPATAPASLAASIGARAASTLAQGETAALFFRDYGRYLLVLALPFALLLFRRAT</sequence>
<proteinExistence type="predicted"/>
<protein>
    <submittedName>
        <fullName evidence="2">VWA domain-containing protein</fullName>
    </submittedName>
</protein>
<dbReference type="RefSeq" id="WP_322187599.1">
    <property type="nucleotide sequence ID" value="NZ_JAXLPB010000004.1"/>
</dbReference>
<dbReference type="PANTHER" id="PTHR22550:SF14">
    <property type="entry name" value="VWFA DOMAIN-CONTAINING PROTEIN"/>
    <property type="match status" value="1"/>
</dbReference>
<evidence type="ECO:0000259" key="1">
    <source>
        <dbReference type="SMART" id="SM00327"/>
    </source>
</evidence>
<dbReference type="PANTHER" id="PTHR22550">
    <property type="entry name" value="SPORE GERMINATION PROTEIN"/>
    <property type="match status" value="1"/>
</dbReference>
<dbReference type="Proteomes" id="UP001294412">
    <property type="component" value="Unassembled WGS sequence"/>
</dbReference>
<dbReference type="InterPro" id="IPR050768">
    <property type="entry name" value="UPF0353/GerABKA_families"/>
</dbReference>
<dbReference type="InterPro" id="IPR036465">
    <property type="entry name" value="vWFA_dom_sf"/>
</dbReference>
<dbReference type="Gene3D" id="3.40.50.410">
    <property type="entry name" value="von Willebrand factor, type A domain"/>
    <property type="match status" value="1"/>
</dbReference>
<gene>
    <name evidence="2" type="ORF">U0C82_13070</name>
</gene>
<dbReference type="Pfam" id="PF13519">
    <property type="entry name" value="VWA_2"/>
    <property type="match status" value="1"/>
</dbReference>
<evidence type="ECO:0000313" key="2">
    <source>
        <dbReference type="EMBL" id="MDY8110072.1"/>
    </source>
</evidence>
<evidence type="ECO:0000313" key="3">
    <source>
        <dbReference type="Proteomes" id="UP001294412"/>
    </source>
</evidence>
<dbReference type="SUPFAM" id="SSF53300">
    <property type="entry name" value="vWA-like"/>
    <property type="match status" value="1"/>
</dbReference>
<dbReference type="EMBL" id="JAXLPB010000004">
    <property type="protein sequence ID" value="MDY8110072.1"/>
    <property type="molecule type" value="Genomic_DNA"/>
</dbReference>
<keyword evidence="3" id="KW-1185">Reference proteome</keyword>
<feature type="domain" description="VWFA" evidence="1">
    <location>
        <begin position="93"/>
        <end position="267"/>
    </location>
</feature>
<dbReference type="InterPro" id="IPR002035">
    <property type="entry name" value="VWF_A"/>
</dbReference>